<gene>
    <name evidence="1" type="ORF">PTE31013_04646</name>
</gene>
<dbReference type="AlphaFoldDB" id="A0A5E4YLQ1"/>
<evidence type="ECO:0008006" key="3">
    <source>
        <dbReference type="Google" id="ProtNLM"/>
    </source>
</evidence>
<protein>
    <recommendedName>
        <fullName evidence="3">Fis family transcriptional regulator</fullName>
    </recommendedName>
</protein>
<proteinExistence type="predicted"/>
<evidence type="ECO:0000313" key="1">
    <source>
        <dbReference type="EMBL" id="VVE49689.1"/>
    </source>
</evidence>
<organism evidence="1 2">
    <name type="scientific">Pandoraea terrigena</name>
    <dbReference type="NCBI Taxonomy" id="2508292"/>
    <lineage>
        <taxon>Bacteria</taxon>
        <taxon>Pseudomonadati</taxon>
        <taxon>Pseudomonadota</taxon>
        <taxon>Betaproteobacteria</taxon>
        <taxon>Burkholderiales</taxon>
        <taxon>Burkholderiaceae</taxon>
        <taxon>Pandoraea</taxon>
    </lineage>
</organism>
<evidence type="ECO:0000313" key="2">
    <source>
        <dbReference type="Proteomes" id="UP000334380"/>
    </source>
</evidence>
<name>A0A5E4YLQ1_9BURK</name>
<accession>A0A5E4YLQ1</accession>
<dbReference type="Proteomes" id="UP000334380">
    <property type="component" value="Unassembled WGS sequence"/>
</dbReference>
<dbReference type="EMBL" id="CABPRU010000016">
    <property type="protein sequence ID" value="VVE49689.1"/>
    <property type="molecule type" value="Genomic_DNA"/>
</dbReference>
<dbReference type="RefSeq" id="WP_150614989.1">
    <property type="nucleotide sequence ID" value="NZ_CABPRU010000016.1"/>
</dbReference>
<sequence length="157" mass="17564">MSRSKNPRRRYDPNRSLRRIAASQERKSAALPLDQSQTNDIGLIYHLSLDAIKGGCATEEMWSNLACSVNIALILAEQGMEEARIEDIKRAQDALMRAKGRSERFGTWGLDGDGIRDLQLAVTVHDSQMKTAPKAQVRAAINEMHRRMAAGDFLEIQ</sequence>
<keyword evidence="2" id="KW-1185">Reference proteome</keyword>
<reference evidence="1 2" key="1">
    <citation type="submission" date="2019-08" db="EMBL/GenBank/DDBJ databases">
        <authorList>
            <person name="Peeters C."/>
        </authorList>
    </citation>
    <scope>NUCLEOTIDE SEQUENCE [LARGE SCALE GENOMIC DNA]</scope>
    <source>
        <strain evidence="1 2">LMG 31013</strain>
    </source>
</reference>
<dbReference type="OrthoDB" id="9094090at2"/>